<sequence length="584" mass="61891">MAAFRRTDVSTASSPADSPAAYPVQSHSPVQSHTAVPAGRGSHLRLDGVSFGYPGRRVLTDVSFSVSGGSRTGLIGENGSGKSTLLLIAAGLLAPDAGSVARPASLGLLRQELVPAPGATLNDVLEAAVAPVRGLEPLLEQLSAQLATAPYGGAVADAYDTTLREAEECGLWSLDARISEVLVGLGLGGLDRNRSARSLSGGQRRRLAIAALLLERPAALLLDEPTNHLDDDAVSFLAAELRTLRGPLLMASHDRWFLDAVATDLVDLDTASGAESHAGPAVQGRRYTGGYTDYLAARSAARRRWHDAWEAQEAERARLTRIADVDGREIFHTTVPRTEARGAKKFYSDRAAKTVGGRVRSARRGLADLERSAVPEPAQPLVFRGMTRAGAGGGISPAAEAEILRLQSVGVGGRLRPVDLVVRAGDRLLVEGGNGAGKSTLLSVLAGSLAAEHGEVQRAPQLSAGLLLQEDRWPDPSLSAAVAYRSRLDHPEEAPALADLGLLRPGEEQQPLAELSPGQRRRVALAVLAAEPPQLLLLDEPTNHLALSLAEEVEQAISTYPGTVVVASHDRWFRRRWSGRRFSL</sequence>
<evidence type="ECO:0000313" key="6">
    <source>
        <dbReference type="EMBL" id="WZP15635.1"/>
    </source>
</evidence>
<dbReference type="Gene3D" id="3.40.50.300">
    <property type="entry name" value="P-loop containing nucleotide triphosphate hydrolases"/>
    <property type="match status" value="2"/>
</dbReference>
<dbReference type="Proteomes" id="UP001448858">
    <property type="component" value="Chromosome"/>
</dbReference>
<reference evidence="6 7" key="1">
    <citation type="submission" date="2024-04" db="EMBL/GenBank/DDBJ databases">
        <title>Arthrobacter sp. from Plains bison fecal sample.</title>
        <authorList>
            <person name="Ruzzini A."/>
        </authorList>
    </citation>
    <scope>NUCLEOTIDE SEQUENCE [LARGE SCALE GENOMIC DNA]</scope>
    <source>
        <strain evidence="6 7">EINP1</strain>
    </source>
</reference>
<keyword evidence="7" id="KW-1185">Reference proteome</keyword>
<dbReference type="SMART" id="SM00382">
    <property type="entry name" value="AAA"/>
    <property type="match status" value="2"/>
</dbReference>
<keyword evidence="3 6" id="KW-0067">ATP-binding</keyword>
<dbReference type="InterPro" id="IPR050611">
    <property type="entry name" value="ABCF"/>
</dbReference>
<dbReference type="CDD" id="cd03221">
    <property type="entry name" value="ABCF_EF-3"/>
    <property type="match status" value="1"/>
</dbReference>
<evidence type="ECO:0000256" key="1">
    <source>
        <dbReference type="ARBA" id="ARBA00022737"/>
    </source>
</evidence>
<dbReference type="InterPro" id="IPR003593">
    <property type="entry name" value="AAA+_ATPase"/>
</dbReference>
<dbReference type="InterPro" id="IPR003439">
    <property type="entry name" value="ABC_transporter-like_ATP-bd"/>
</dbReference>
<dbReference type="RefSeq" id="WP_342023288.1">
    <property type="nucleotide sequence ID" value="NZ_CP151657.1"/>
</dbReference>
<evidence type="ECO:0000256" key="2">
    <source>
        <dbReference type="ARBA" id="ARBA00022741"/>
    </source>
</evidence>
<keyword evidence="2" id="KW-0547">Nucleotide-binding</keyword>
<feature type="domain" description="ABC transporter" evidence="5">
    <location>
        <begin position="398"/>
        <end position="584"/>
    </location>
</feature>
<dbReference type="InterPro" id="IPR027417">
    <property type="entry name" value="P-loop_NTPase"/>
</dbReference>
<dbReference type="PROSITE" id="PS50893">
    <property type="entry name" value="ABC_TRANSPORTER_2"/>
    <property type="match status" value="2"/>
</dbReference>
<dbReference type="PANTHER" id="PTHR19211:SF14">
    <property type="entry name" value="ATP-BINDING CASSETTE SUB-FAMILY F MEMBER 1"/>
    <property type="match status" value="1"/>
</dbReference>
<evidence type="ECO:0000256" key="4">
    <source>
        <dbReference type="SAM" id="MobiDB-lite"/>
    </source>
</evidence>
<dbReference type="InterPro" id="IPR017871">
    <property type="entry name" value="ABC_transporter-like_CS"/>
</dbReference>
<feature type="region of interest" description="Disordered" evidence="4">
    <location>
        <begin position="1"/>
        <end position="41"/>
    </location>
</feature>
<dbReference type="EMBL" id="CP151657">
    <property type="protein sequence ID" value="WZP15635.1"/>
    <property type="molecule type" value="Genomic_DNA"/>
</dbReference>
<gene>
    <name evidence="6" type="ORF">AAE021_16015</name>
</gene>
<feature type="domain" description="ABC transporter" evidence="5">
    <location>
        <begin position="44"/>
        <end position="295"/>
    </location>
</feature>
<feature type="compositionally biased region" description="Low complexity" evidence="4">
    <location>
        <begin position="9"/>
        <end position="21"/>
    </location>
</feature>
<organism evidence="6 7">
    <name type="scientific">Arthrobacter citreus</name>
    <dbReference type="NCBI Taxonomy" id="1670"/>
    <lineage>
        <taxon>Bacteria</taxon>
        <taxon>Bacillati</taxon>
        <taxon>Actinomycetota</taxon>
        <taxon>Actinomycetes</taxon>
        <taxon>Micrococcales</taxon>
        <taxon>Micrococcaceae</taxon>
        <taxon>Arthrobacter</taxon>
    </lineage>
</organism>
<evidence type="ECO:0000313" key="7">
    <source>
        <dbReference type="Proteomes" id="UP001448858"/>
    </source>
</evidence>
<name>A0ABZ2ZWS9_9MICC</name>
<proteinExistence type="predicted"/>
<dbReference type="SUPFAM" id="SSF52540">
    <property type="entry name" value="P-loop containing nucleoside triphosphate hydrolases"/>
    <property type="match status" value="2"/>
</dbReference>
<evidence type="ECO:0000259" key="5">
    <source>
        <dbReference type="PROSITE" id="PS50893"/>
    </source>
</evidence>
<protein>
    <submittedName>
        <fullName evidence="6">ATP-binding cassette domain-containing protein</fullName>
    </submittedName>
</protein>
<keyword evidence="1" id="KW-0677">Repeat</keyword>
<dbReference type="GO" id="GO:0005524">
    <property type="term" value="F:ATP binding"/>
    <property type="evidence" value="ECO:0007669"/>
    <property type="project" value="UniProtKB-KW"/>
</dbReference>
<evidence type="ECO:0000256" key="3">
    <source>
        <dbReference type="ARBA" id="ARBA00022840"/>
    </source>
</evidence>
<dbReference type="Pfam" id="PF00005">
    <property type="entry name" value="ABC_tran"/>
    <property type="match status" value="2"/>
</dbReference>
<feature type="compositionally biased region" description="Polar residues" evidence="4">
    <location>
        <begin position="25"/>
        <end position="34"/>
    </location>
</feature>
<dbReference type="PANTHER" id="PTHR19211">
    <property type="entry name" value="ATP-BINDING TRANSPORT PROTEIN-RELATED"/>
    <property type="match status" value="1"/>
</dbReference>
<accession>A0ABZ2ZWS9</accession>
<dbReference type="PROSITE" id="PS00211">
    <property type="entry name" value="ABC_TRANSPORTER_1"/>
    <property type="match status" value="2"/>
</dbReference>